<evidence type="ECO:0000256" key="1">
    <source>
        <dbReference type="ARBA" id="ARBA00022857"/>
    </source>
</evidence>
<name>A0A9W8UU68_9HYPO</name>
<gene>
    <name evidence="3" type="ORF">NW755_013101</name>
</gene>
<protein>
    <recommendedName>
        <fullName evidence="5">NmrA-like domain-containing protein</fullName>
    </recommendedName>
</protein>
<keyword evidence="2" id="KW-0560">Oxidoreductase</keyword>
<accession>A0A9W8UU68</accession>
<dbReference type="Gene3D" id="3.40.50.720">
    <property type="entry name" value="NAD(P)-binding Rossmann-like Domain"/>
    <property type="match status" value="1"/>
</dbReference>
<dbReference type="Proteomes" id="UP001152087">
    <property type="component" value="Unassembled WGS sequence"/>
</dbReference>
<organism evidence="3 4">
    <name type="scientific">Fusarium falciforme</name>
    <dbReference type="NCBI Taxonomy" id="195108"/>
    <lineage>
        <taxon>Eukaryota</taxon>
        <taxon>Fungi</taxon>
        <taxon>Dikarya</taxon>
        <taxon>Ascomycota</taxon>
        <taxon>Pezizomycotina</taxon>
        <taxon>Sordariomycetes</taxon>
        <taxon>Hypocreomycetidae</taxon>
        <taxon>Hypocreales</taxon>
        <taxon>Nectriaceae</taxon>
        <taxon>Fusarium</taxon>
        <taxon>Fusarium solani species complex</taxon>
    </lineage>
</organism>
<dbReference type="AlphaFoldDB" id="A0A9W8UU68"/>
<dbReference type="InterPro" id="IPR036291">
    <property type="entry name" value="NAD(P)-bd_dom_sf"/>
</dbReference>
<dbReference type="GO" id="GO:0016491">
    <property type="term" value="F:oxidoreductase activity"/>
    <property type="evidence" value="ECO:0007669"/>
    <property type="project" value="UniProtKB-KW"/>
</dbReference>
<dbReference type="PANTHER" id="PTHR47706:SF9">
    <property type="entry name" value="NMRA-LIKE DOMAIN-CONTAINING PROTEIN-RELATED"/>
    <property type="match status" value="1"/>
</dbReference>
<comment type="caution">
    <text evidence="3">The sequence shown here is derived from an EMBL/GenBank/DDBJ whole genome shotgun (WGS) entry which is preliminary data.</text>
</comment>
<reference evidence="3" key="1">
    <citation type="submission" date="2022-09" db="EMBL/GenBank/DDBJ databases">
        <title>Fusarium specimens isolated from Avocado Roots.</title>
        <authorList>
            <person name="Stajich J."/>
            <person name="Roper C."/>
            <person name="Heimlech-Rivalta G."/>
        </authorList>
    </citation>
    <scope>NUCLEOTIDE SEQUENCE</scope>
    <source>
        <strain evidence="3">A02</strain>
    </source>
</reference>
<evidence type="ECO:0000256" key="2">
    <source>
        <dbReference type="ARBA" id="ARBA00023002"/>
    </source>
</evidence>
<keyword evidence="1" id="KW-0521">NADP</keyword>
<dbReference type="InterPro" id="IPR051609">
    <property type="entry name" value="NmrA/Isoflavone_reductase-like"/>
</dbReference>
<dbReference type="SUPFAM" id="SSF51735">
    <property type="entry name" value="NAD(P)-binding Rossmann-fold domains"/>
    <property type="match status" value="1"/>
</dbReference>
<dbReference type="PANTHER" id="PTHR47706">
    <property type="entry name" value="NMRA-LIKE FAMILY PROTEIN"/>
    <property type="match status" value="1"/>
</dbReference>
<sequence length="251" mass="28061">MVTQVKNVALVGASGNLGVVIQDHFLAQLDSPLRVSVLTRQGSDAKLPAGLNAISTDYSPASLEQGLRRKDVVIMFLPPESTVDHETVMDAAVRAVVKRFFPPEYGRSIVKYLEQTQDVTSWTAVLCNPWIDFALYTLLTDPERFEEAKNMYIHVASYTVTQNEILSVVEELTGQNWKVENLKSNEVVSEALESIKNGWNWGLALQVQAILTPEEDLRGLLAGEWKGILHWQPEKLPNYTLKQDIALGTRL</sequence>
<evidence type="ECO:0008006" key="5">
    <source>
        <dbReference type="Google" id="ProtNLM"/>
    </source>
</evidence>
<keyword evidence="4" id="KW-1185">Reference proteome</keyword>
<evidence type="ECO:0000313" key="3">
    <source>
        <dbReference type="EMBL" id="KAJ4178563.1"/>
    </source>
</evidence>
<proteinExistence type="predicted"/>
<evidence type="ECO:0000313" key="4">
    <source>
        <dbReference type="Proteomes" id="UP001152087"/>
    </source>
</evidence>
<dbReference type="EMBL" id="JAOQAV010000072">
    <property type="protein sequence ID" value="KAJ4178563.1"/>
    <property type="molecule type" value="Genomic_DNA"/>
</dbReference>